<accession>A0A397TJP0</accession>
<keyword evidence="1" id="KW-0472">Membrane</keyword>
<name>A0A397TJP0_9GLOM</name>
<keyword evidence="4" id="KW-1185">Reference proteome</keyword>
<dbReference type="OrthoDB" id="2338737at2759"/>
<sequence>MRIRNTILTVIFLIFQIIIIMAQNTDMGSVVIPYNTVEIPPNNGSWYLCSQAATKYVSYSVRVVNDTWPLTDPEFGTKKEGYNVPLLTAPNEGIIAQILYTSSPKFVPSLSCYMNFVTECDQDAGNYLMKDNETYCLDLVNPAPEAQRANVTVSFNQSVFEHPFTSDNKPGGNSALGTHNNASLLEFSFINSFLSIIIYMLVFGFGIL</sequence>
<feature type="signal peptide" evidence="2">
    <location>
        <begin position="1"/>
        <end position="22"/>
    </location>
</feature>
<feature type="chain" id="PRO_5017197712" evidence="2">
    <location>
        <begin position="23"/>
        <end position="208"/>
    </location>
</feature>
<reference evidence="3 4" key="1">
    <citation type="submission" date="2018-06" db="EMBL/GenBank/DDBJ databases">
        <title>Comparative genomics reveals the genomic features of Rhizophagus irregularis, R. cerebriforme, R. diaphanum and Gigaspora rosea, and their symbiotic lifestyle signature.</title>
        <authorList>
            <person name="Morin E."/>
            <person name="San Clemente H."/>
            <person name="Chen E.C.H."/>
            <person name="De La Providencia I."/>
            <person name="Hainaut M."/>
            <person name="Kuo A."/>
            <person name="Kohler A."/>
            <person name="Murat C."/>
            <person name="Tang N."/>
            <person name="Roy S."/>
            <person name="Loubradou J."/>
            <person name="Henrissat B."/>
            <person name="Grigoriev I.V."/>
            <person name="Corradi N."/>
            <person name="Roux C."/>
            <person name="Martin F.M."/>
        </authorList>
    </citation>
    <scope>NUCLEOTIDE SEQUENCE [LARGE SCALE GENOMIC DNA]</scope>
    <source>
        <strain evidence="3 4">DAOM 227022</strain>
    </source>
</reference>
<keyword evidence="1" id="KW-0812">Transmembrane</keyword>
<dbReference type="EMBL" id="QKYT01000065">
    <property type="protein sequence ID" value="RIA95231.1"/>
    <property type="molecule type" value="Genomic_DNA"/>
</dbReference>
<protein>
    <submittedName>
        <fullName evidence="3">Uncharacterized protein</fullName>
    </submittedName>
</protein>
<dbReference type="AlphaFoldDB" id="A0A397TJP0"/>
<proteinExistence type="predicted"/>
<evidence type="ECO:0000313" key="3">
    <source>
        <dbReference type="EMBL" id="RIA95231.1"/>
    </source>
</evidence>
<organism evidence="3 4">
    <name type="scientific">Glomus cerebriforme</name>
    <dbReference type="NCBI Taxonomy" id="658196"/>
    <lineage>
        <taxon>Eukaryota</taxon>
        <taxon>Fungi</taxon>
        <taxon>Fungi incertae sedis</taxon>
        <taxon>Mucoromycota</taxon>
        <taxon>Glomeromycotina</taxon>
        <taxon>Glomeromycetes</taxon>
        <taxon>Glomerales</taxon>
        <taxon>Glomeraceae</taxon>
        <taxon>Glomus</taxon>
    </lineage>
</organism>
<keyword evidence="1" id="KW-1133">Transmembrane helix</keyword>
<evidence type="ECO:0000313" key="4">
    <source>
        <dbReference type="Proteomes" id="UP000265703"/>
    </source>
</evidence>
<evidence type="ECO:0000256" key="1">
    <source>
        <dbReference type="SAM" id="Phobius"/>
    </source>
</evidence>
<comment type="caution">
    <text evidence="3">The sequence shown here is derived from an EMBL/GenBank/DDBJ whole genome shotgun (WGS) entry which is preliminary data.</text>
</comment>
<keyword evidence="2" id="KW-0732">Signal</keyword>
<dbReference type="Proteomes" id="UP000265703">
    <property type="component" value="Unassembled WGS sequence"/>
</dbReference>
<evidence type="ECO:0000256" key="2">
    <source>
        <dbReference type="SAM" id="SignalP"/>
    </source>
</evidence>
<feature type="transmembrane region" description="Helical" evidence="1">
    <location>
        <begin position="189"/>
        <end position="207"/>
    </location>
</feature>
<gene>
    <name evidence="3" type="ORF">C1645_499066</name>
</gene>